<name>A0A7J8VBR8_9ROSI</name>
<evidence type="ECO:0000313" key="3">
    <source>
        <dbReference type="Proteomes" id="UP000593573"/>
    </source>
</evidence>
<dbReference type="AlphaFoldDB" id="A0A7J8VBR8"/>
<evidence type="ECO:0000313" key="2">
    <source>
        <dbReference type="EMBL" id="MBA0659879.1"/>
    </source>
</evidence>
<proteinExistence type="predicted"/>
<feature type="domain" description="RNase H type-1" evidence="1">
    <location>
        <begin position="5"/>
        <end position="53"/>
    </location>
</feature>
<dbReference type="OrthoDB" id="997707at2759"/>
<dbReference type="GO" id="GO:0004523">
    <property type="term" value="F:RNA-DNA hybrid ribonuclease activity"/>
    <property type="evidence" value="ECO:0007669"/>
    <property type="project" value="InterPro"/>
</dbReference>
<dbReference type="Proteomes" id="UP000593573">
    <property type="component" value="Unassembled WGS sequence"/>
</dbReference>
<protein>
    <recommendedName>
        <fullName evidence="1">RNase H type-1 domain-containing protein</fullName>
    </recommendedName>
</protein>
<accession>A0A7J8VBR8</accession>
<organism evidence="2 3">
    <name type="scientific">Gossypium klotzschianum</name>
    <dbReference type="NCBI Taxonomy" id="34286"/>
    <lineage>
        <taxon>Eukaryota</taxon>
        <taxon>Viridiplantae</taxon>
        <taxon>Streptophyta</taxon>
        <taxon>Embryophyta</taxon>
        <taxon>Tracheophyta</taxon>
        <taxon>Spermatophyta</taxon>
        <taxon>Magnoliopsida</taxon>
        <taxon>eudicotyledons</taxon>
        <taxon>Gunneridae</taxon>
        <taxon>Pentapetalae</taxon>
        <taxon>rosids</taxon>
        <taxon>malvids</taxon>
        <taxon>Malvales</taxon>
        <taxon>Malvaceae</taxon>
        <taxon>Malvoideae</taxon>
        <taxon>Gossypium</taxon>
    </lineage>
</organism>
<sequence length="62" mass="6949">MITRVSDVFQIETRSVVEGLKLAWSKGFIQVEVNCDNAMLINTIRNGFASISNIAKVQLIHE</sequence>
<dbReference type="InterPro" id="IPR002156">
    <property type="entry name" value="RNaseH_domain"/>
</dbReference>
<dbReference type="GO" id="GO:0003676">
    <property type="term" value="F:nucleic acid binding"/>
    <property type="evidence" value="ECO:0007669"/>
    <property type="project" value="InterPro"/>
</dbReference>
<reference evidence="2 3" key="1">
    <citation type="journal article" date="2019" name="Genome Biol. Evol.">
        <title>Insights into the evolution of the New World diploid cottons (Gossypium, subgenus Houzingenia) based on genome sequencing.</title>
        <authorList>
            <person name="Grover C.E."/>
            <person name="Arick M.A. 2nd"/>
            <person name="Thrash A."/>
            <person name="Conover J.L."/>
            <person name="Sanders W.S."/>
            <person name="Peterson D.G."/>
            <person name="Frelichowski J.E."/>
            <person name="Scheffler J.A."/>
            <person name="Scheffler B.E."/>
            <person name="Wendel J.F."/>
        </authorList>
    </citation>
    <scope>NUCLEOTIDE SEQUENCE [LARGE SCALE GENOMIC DNA]</scope>
    <source>
        <strain evidence="2">57</strain>
        <tissue evidence="2">Leaf</tissue>
    </source>
</reference>
<dbReference type="EMBL" id="JABFAB010000009">
    <property type="protein sequence ID" value="MBA0659879.1"/>
    <property type="molecule type" value="Genomic_DNA"/>
</dbReference>
<dbReference type="Pfam" id="PF13456">
    <property type="entry name" value="RVT_3"/>
    <property type="match status" value="1"/>
</dbReference>
<evidence type="ECO:0000259" key="1">
    <source>
        <dbReference type="Pfam" id="PF13456"/>
    </source>
</evidence>
<comment type="caution">
    <text evidence="2">The sequence shown here is derived from an EMBL/GenBank/DDBJ whole genome shotgun (WGS) entry which is preliminary data.</text>
</comment>
<keyword evidence="3" id="KW-1185">Reference proteome</keyword>
<gene>
    <name evidence="2" type="ORF">Goklo_011970</name>
</gene>